<organism evidence="2 3">
    <name type="scientific">Lysobacter soli</name>
    <dbReference type="NCBI Taxonomy" id="453783"/>
    <lineage>
        <taxon>Bacteria</taxon>
        <taxon>Pseudomonadati</taxon>
        <taxon>Pseudomonadota</taxon>
        <taxon>Gammaproteobacteria</taxon>
        <taxon>Lysobacterales</taxon>
        <taxon>Lysobacteraceae</taxon>
        <taxon>Lysobacter</taxon>
    </lineage>
</organism>
<dbReference type="AlphaFoldDB" id="A0A3D8VEM2"/>
<reference evidence="2 3" key="1">
    <citation type="submission" date="2018-08" db="EMBL/GenBank/DDBJ databases">
        <title>Lysobacter soli KCTC 22011, whole genome shotgun sequence.</title>
        <authorList>
            <person name="Zhang X."/>
            <person name="Feng G."/>
            <person name="Zhu H."/>
        </authorList>
    </citation>
    <scope>NUCLEOTIDE SEQUENCE [LARGE SCALE GENOMIC DNA]</scope>
    <source>
        <strain evidence="2 3">KCTC 22011</strain>
    </source>
</reference>
<dbReference type="OrthoDB" id="6027401at2"/>
<evidence type="ECO:0000313" key="3">
    <source>
        <dbReference type="Proteomes" id="UP000256829"/>
    </source>
</evidence>
<keyword evidence="3" id="KW-1185">Reference proteome</keyword>
<comment type="caution">
    <text evidence="2">The sequence shown here is derived from an EMBL/GenBank/DDBJ whole genome shotgun (WGS) entry which is preliminary data.</text>
</comment>
<accession>A0A3D8VEM2</accession>
<proteinExistence type="predicted"/>
<name>A0A3D8VEM2_9GAMM</name>
<feature type="region of interest" description="Disordered" evidence="1">
    <location>
        <begin position="1"/>
        <end position="69"/>
    </location>
</feature>
<dbReference type="RefSeq" id="WP_115841966.1">
    <property type="nucleotide sequence ID" value="NZ_CP046603.1"/>
</dbReference>
<dbReference type="Proteomes" id="UP000256829">
    <property type="component" value="Unassembled WGS sequence"/>
</dbReference>
<evidence type="ECO:0000256" key="1">
    <source>
        <dbReference type="SAM" id="MobiDB-lite"/>
    </source>
</evidence>
<dbReference type="EMBL" id="QTJR01000004">
    <property type="protein sequence ID" value="RDY67843.1"/>
    <property type="molecule type" value="Genomic_DNA"/>
</dbReference>
<evidence type="ECO:0000313" key="2">
    <source>
        <dbReference type="EMBL" id="RDY67843.1"/>
    </source>
</evidence>
<feature type="compositionally biased region" description="Basic and acidic residues" evidence="1">
    <location>
        <begin position="47"/>
        <end position="69"/>
    </location>
</feature>
<feature type="compositionally biased region" description="Basic and acidic residues" evidence="1">
    <location>
        <begin position="24"/>
        <end position="40"/>
    </location>
</feature>
<protein>
    <submittedName>
        <fullName evidence="2">Uncharacterized protein</fullName>
    </submittedName>
</protein>
<sequence>MGTNKHARDRVKSDHTTPPSGGNRDTDRDHAMRAGHDGPTQRKHAVHKEPSTRDEGRDDHRSGSDKRHH</sequence>
<gene>
    <name evidence="2" type="ORF">DX912_08005</name>
</gene>